<reference evidence="2 3" key="1">
    <citation type="submission" date="2014-04" db="EMBL/GenBank/DDBJ databases">
        <title>Evolutionary Origins and Diversification of the Mycorrhizal Mutualists.</title>
        <authorList>
            <consortium name="DOE Joint Genome Institute"/>
            <consortium name="Mycorrhizal Genomics Consortium"/>
            <person name="Kohler A."/>
            <person name="Kuo A."/>
            <person name="Nagy L.G."/>
            <person name="Floudas D."/>
            <person name="Copeland A."/>
            <person name="Barry K.W."/>
            <person name="Cichocki N."/>
            <person name="Veneault-Fourrey C."/>
            <person name="LaButti K."/>
            <person name="Lindquist E.A."/>
            <person name="Lipzen A."/>
            <person name="Lundell T."/>
            <person name="Morin E."/>
            <person name="Murat C."/>
            <person name="Riley R."/>
            <person name="Ohm R."/>
            <person name="Sun H."/>
            <person name="Tunlid A."/>
            <person name="Henrissat B."/>
            <person name="Grigoriev I.V."/>
            <person name="Hibbett D.S."/>
            <person name="Martin F."/>
        </authorList>
    </citation>
    <scope>NUCLEOTIDE SEQUENCE [LARGE SCALE GENOMIC DNA]</scope>
    <source>
        <strain evidence="2 3">FD-317 M1</strain>
    </source>
</reference>
<dbReference type="Proteomes" id="UP000053593">
    <property type="component" value="Unassembled WGS sequence"/>
</dbReference>
<evidence type="ECO:0000313" key="2">
    <source>
        <dbReference type="EMBL" id="KIK52558.1"/>
    </source>
</evidence>
<keyword evidence="3" id="KW-1185">Reference proteome</keyword>
<feature type="region of interest" description="Disordered" evidence="1">
    <location>
        <begin position="361"/>
        <end position="423"/>
    </location>
</feature>
<protein>
    <submittedName>
        <fullName evidence="2">Uncharacterized protein</fullName>
    </submittedName>
</protein>
<dbReference type="SUPFAM" id="SSF47095">
    <property type="entry name" value="HMG-box"/>
    <property type="match status" value="1"/>
</dbReference>
<evidence type="ECO:0000313" key="3">
    <source>
        <dbReference type="Proteomes" id="UP000053593"/>
    </source>
</evidence>
<gene>
    <name evidence="2" type="ORF">GYMLUDRAFT_251155</name>
</gene>
<dbReference type="Gene3D" id="1.10.30.10">
    <property type="entry name" value="High mobility group box domain"/>
    <property type="match status" value="1"/>
</dbReference>
<organism evidence="2 3">
    <name type="scientific">Collybiopsis luxurians FD-317 M1</name>
    <dbReference type="NCBI Taxonomy" id="944289"/>
    <lineage>
        <taxon>Eukaryota</taxon>
        <taxon>Fungi</taxon>
        <taxon>Dikarya</taxon>
        <taxon>Basidiomycota</taxon>
        <taxon>Agaricomycotina</taxon>
        <taxon>Agaricomycetes</taxon>
        <taxon>Agaricomycetidae</taxon>
        <taxon>Agaricales</taxon>
        <taxon>Marasmiineae</taxon>
        <taxon>Omphalotaceae</taxon>
        <taxon>Collybiopsis</taxon>
        <taxon>Collybiopsis luxurians</taxon>
    </lineage>
</organism>
<feature type="region of interest" description="Disordered" evidence="1">
    <location>
        <begin position="252"/>
        <end position="300"/>
    </location>
</feature>
<proteinExistence type="predicted"/>
<dbReference type="OrthoDB" id="3063186at2759"/>
<accession>A0A0D0CCF0</accession>
<feature type="compositionally biased region" description="Polar residues" evidence="1">
    <location>
        <begin position="361"/>
        <end position="372"/>
    </location>
</feature>
<name>A0A0D0CCF0_9AGAR</name>
<dbReference type="InterPro" id="IPR036910">
    <property type="entry name" value="HMG_box_dom_sf"/>
</dbReference>
<dbReference type="EMBL" id="KN834841">
    <property type="protein sequence ID" value="KIK52558.1"/>
    <property type="molecule type" value="Genomic_DNA"/>
</dbReference>
<dbReference type="AlphaFoldDB" id="A0A0D0CCF0"/>
<sequence length="423" mass="45895">MLSREASCELIDKVLAVLAPRTPHQLFEQENKEAVISEMNRVSTKFKTAAKTLWDGLPEEEKSLYIERTENINIAANQEELPAALSVLLGSLGQSERVGGMEAMLVLCLRTPDGDIRLKSVVAGTSRDDYQVIKSTEFQEAVVKPFKGWSDSVLPQRLHRSNFVYDQEGLPLFPRIVLDEATGDQVKEFLVEYLEELWKCQYKDGSMLPWDPLTMSPGDYYDVQKYNFIKPLKHLNILGTAVEQMEREVVGAAEEVSTAGSPPAADHGTHPVPSQLSGPSHAASLPGDGSPIPRSVSPLSSDAVVDQPLVFLPKPSTAVTGAQDDTSDNHIHEVNAGDAQSSSSIVSSAFPPNGATSSCLTTMGEGSTSHTTPAVAAKKTRKCATHENNGCDTDRDAKKPNVGPNIGIIVRRSERPPKPKKLS</sequence>
<dbReference type="HOGENOM" id="CLU_649001_0_0_1"/>
<evidence type="ECO:0000256" key="1">
    <source>
        <dbReference type="SAM" id="MobiDB-lite"/>
    </source>
</evidence>